<dbReference type="Pfam" id="PF00067">
    <property type="entry name" value="p450"/>
    <property type="match status" value="1"/>
</dbReference>
<dbReference type="InterPro" id="IPR002974">
    <property type="entry name" value="Cyt_P450_E_CYP52_ascomycetes"/>
</dbReference>
<comment type="cofactor">
    <cofactor evidence="1 12">
        <name>heme</name>
        <dbReference type="ChEBI" id="CHEBI:30413"/>
    </cofactor>
</comment>
<evidence type="ECO:0008006" key="17">
    <source>
        <dbReference type="Google" id="ProtNLM"/>
    </source>
</evidence>
<dbReference type="EMBL" id="SWFS01000093">
    <property type="protein sequence ID" value="KAA8916610.1"/>
    <property type="molecule type" value="Genomic_DNA"/>
</dbReference>
<evidence type="ECO:0000256" key="4">
    <source>
        <dbReference type="ARBA" id="ARBA00022617"/>
    </source>
</evidence>
<proteinExistence type="inferred from homology"/>
<dbReference type="InterPro" id="IPR002402">
    <property type="entry name" value="Cyt_P450_E_grp-II"/>
</dbReference>
<dbReference type="InterPro" id="IPR036396">
    <property type="entry name" value="Cyt_P450_sf"/>
</dbReference>
<dbReference type="InterPro" id="IPR017972">
    <property type="entry name" value="Cyt_P450_CS"/>
</dbReference>
<dbReference type="GO" id="GO:0020037">
    <property type="term" value="F:heme binding"/>
    <property type="evidence" value="ECO:0007669"/>
    <property type="project" value="InterPro"/>
</dbReference>
<dbReference type="PRINTS" id="PR00464">
    <property type="entry name" value="EP450II"/>
</dbReference>
<dbReference type="PRINTS" id="PR01239">
    <property type="entry name" value="EP450IICYP52"/>
</dbReference>
<dbReference type="SUPFAM" id="SSF48264">
    <property type="entry name" value="Cytochrome P450"/>
    <property type="match status" value="1"/>
</dbReference>
<dbReference type="PANTHER" id="PTHR24287:SF1">
    <property type="entry name" value="P450, PUTATIVE (EUROFUNG)-RELATED"/>
    <property type="match status" value="1"/>
</dbReference>
<keyword evidence="11 14" id="KW-0472">Membrane</keyword>
<evidence type="ECO:0000256" key="14">
    <source>
        <dbReference type="SAM" id="Phobius"/>
    </source>
</evidence>
<dbReference type="GO" id="GO:0005506">
    <property type="term" value="F:iron ion binding"/>
    <property type="evidence" value="ECO:0007669"/>
    <property type="project" value="InterPro"/>
</dbReference>
<dbReference type="AlphaFoldDB" id="A0A642V900"/>
<evidence type="ECO:0000256" key="10">
    <source>
        <dbReference type="ARBA" id="ARBA00023033"/>
    </source>
</evidence>
<evidence type="ECO:0000256" key="12">
    <source>
        <dbReference type="PIRSR" id="PIRSR602402-1"/>
    </source>
</evidence>
<evidence type="ECO:0000313" key="15">
    <source>
        <dbReference type="EMBL" id="KAA8916610.1"/>
    </source>
</evidence>
<dbReference type="GO" id="GO:0016712">
    <property type="term" value="F:oxidoreductase activity, acting on paired donors, with incorporation or reduction of molecular oxygen, reduced flavin or flavoprotein as one donor, and incorporation of one atom of oxygen"/>
    <property type="evidence" value="ECO:0007669"/>
    <property type="project" value="InterPro"/>
</dbReference>
<comment type="caution">
    <text evidence="15">The sequence shown here is derived from an EMBL/GenBank/DDBJ whole genome shotgun (WGS) entry which is preliminary data.</text>
</comment>
<evidence type="ECO:0000256" key="7">
    <source>
        <dbReference type="ARBA" id="ARBA00022989"/>
    </source>
</evidence>
<comment type="subcellular location">
    <subcellularLocation>
        <location evidence="2">Membrane</location>
    </subcellularLocation>
</comment>
<comment type="similarity">
    <text evidence="3 13">Belongs to the cytochrome P450 family.</text>
</comment>
<keyword evidence="4 12" id="KW-0349">Heme</keyword>
<evidence type="ECO:0000256" key="9">
    <source>
        <dbReference type="ARBA" id="ARBA00023004"/>
    </source>
</evidence>
<evidence type="ECO:0000256" key="5">
    <source>
        <dbReference type="ARBA" id="ARBA00022692"/>
    </source>
</evidence>
<keyword evidence="16" id="KW-1185">Reference proteome</keyword>
<dbReference type="PANTHER" id="PTHR24287">
    <property type="entry name" value="P450, PUTATIVE (EUROFUNG)-RELATED"/>
    <property type="match status" value="1"/>
</dbReference>
<keyword evidence="6 12" id="KW-0479">Metal-binding</keyword>
<evidence type="ECO:0000256" key="2">
    <source>
        <dbReference type="ARBA" id="ARBA00004370"/>
    </source>
</evidence>
<dbReference type="GO" id="GO:0016020">
    <property type="term" value="C:membrane"/>
    <property type="evidence" value="ECO:0007669"/>
    <property type="project" value="UniProtKB-SubCell"/>
</dbReference>
<evidence type="ECO:0000256" key="11">
    <source>
        <dbReference type="ARBA" id="ARBA00023136"/>
    </source>
</evidence>
<dbReference type="InterPro" id="IPR047146">
    <property type="entry name" value="Cyt_P450_E_CYP52_fungi"/>
</dbReference>
<gene>
    <name evidence="15" type="ORF">TRICI_001236</name>
</gene>
<organism evidence="15 16">
    <name type="scientific">Trichomonascus ciferrii</name>
    <dbReference type="NCBI Taxonomy" id="44093"/>
    <lineage>
        <taxon>Eukaryota</taxon>
        <taxon>Fungi</taxon>
        <taxon>Dikarya</taxon>
        <taxon>Ascomycota</taxon>
        <taxon>Saccharomycotina</taxon>
        <taxon>Dipodascomycetes</taxon>
        <taxon>Dipodascales</taxon>
        <taxon>Trichomonascaceae</taxon>
        <taxon>Trichomonascus</taxon>
        <taxon>Trichomonascus ciferrii complex</taxon>
    </lineage>
</organism>
<protein>
    <recommendedName>
        <fullName evidence="17">Cytochrome P450</fullName>
    </recommendedName>
</protein>
<keyword evidence="8 13" id="KW-0560">Oxidoreductase</keyword>
<dbReference type="Proteomes" id="UP000761534">
    <property type="component" value="Unassembled WGS sequence"/>
</dbReference>
<accession>A0A642V900</accession>
<dbReference type="PRINTS" id="PR00385">
    <property type="entry name" value="P450"/>
</dbReference>
<dbReference type="CDD" id="cd11063">
    <property type="entry name" value="CYP52"/>
    <property type="match status" value="1"/>
</dbReference>
<dbReference type="OrthoDB" id="1470350at2759"/>
<dbReference type="PROSITE" id="PS00086">
    <property type="entry name" value="CYTOCHROME_P450"/>
    <property type="match status" value="1"/>
</dbReference>
<dbReference type="Gene3D" id="1.10.630.10">
    <property type="entry name" value="Cytochrome P450"/>
    <property type="match status" value="1"/>
</dbReference>
<keyword evidence="9 12" id="KW-0408">Iron</keyword>
<reference evidence="15" key="1">
    <citation type="journal article" date="2019" name="G3 (Bethesda)">
        <title>Genome Assemblies of Two Rare Opportunistic Yeast Pathogens: Diutina rugosa (syn. Candida rugosa) and Trichomonascus ciferrii (syn. Candida ciferrii).</title>
        <authorList>
            <person name="Mixao V."/>
            <person name="Saus E."/>
            <person name="Hansen A.P."/>
            <person name="Lass-Florl C."/>
            <person name="Gabaldon T."/>
        </authorList>
    </citation>
    <scope>NUCLEOTIDE SEQUENCE</scope>
    <source>
        <strain evidence="15">CBS 4856</strain>
    </source>
</reference>
<feature type="transmembrane region" description="Helical" evidence="14">
    <location>
        <begin position="6"/>
        <end position="24"/>
    </location>
</feature>
<name>A0A642V900_9ASCO</name>
<evidence type="ECO:0000256" key="6">
    <source>
        <dbReference type="ARBA" id="ARBA00022723"/>
    </source>
</evidence>
<evidence type="ECO:0000256" key="1">
    <source>
        <dbReference type="ARBA" id="ARBA00001971"/>
    </source>
</evidence>
<keyword evidence="10 13" id="KW-0503">Monooxygenase</keyword>
<evidence type="ECO:0000256" key="13">
    <source>
        <dbReference type="RuleBase" id="RU000461"/>
    </source>
</evidence>
<evidence type="ECO:0000256" key="3">
    <source>
        <dbReference type="ARBA" id="ARBA00010617"/>
    </source>
</evidence>
<feature type="binding site" description="axial binding residue" evidence="12">
    <location>
        <position position="453"/>
    </location>
    <ligand>
        <name>heme</name>
        <dbReference type="ChEBI" id="CHEBI:30413"/>
    </ligand>
    <ligandPart>
        <name>Fe</name>
        <dbReference type="ChEBI" id="CHEBI:18248"/>
    </ligandPart>
</feature>
<sequence length="508" mass="58451">MVGLLHIGGYVVLVLGLLFVLDFFREVRYWILSARNGCETPKYVSNFPFGLRGLWNMLRCHRNNEFYENTVRMVDNVGRKTYRAQVVGGVLMTTIEPENIKALLATQFKEFDLGTRHSEFRPLLGDGIFTLSGDGWYHSRALLRPQFTNEQVSQLKNLELHTNTLLEIFKEQSSCGKPVDIQQYFFKLTLDTATEFLFGESTDTLSLGRKPDDSHLGKMEEFAEAFNTGQLWLVYRSLSQTAHPLVTGKEFRRCTKICHQFVDKYVQRALERAEKLEEDRYIFLDQLTKETTDPVLMRDQALNILLAGRDTTAGLLSFTISLLLRHKHVWYKLREAVLSDFGDSTENISFHTLKRCEYLKHVINETLRLYPIVPINFRRATCNTTLPRGGGPDEQSPVYVEKGTTVLYYTYALQRRKEYWGEDADDFRPERWMEGKKVLPWTYIPFNGGPRICLGQQFALTEASYVLVRIAQTFSEVHSTPEFESSPIKQYATLTSSVAGGVPALFKE</sequence>
<evidence type="ECO:0000256" key="8">
    <source>
        <dbReference type="ARBA" id="ARBA00023002"/>
    </source>
</evidence>
<dbReference type="VEuPathDB" id="FungiDB:TRICI_001236"/>
<dbReference type="InterPro" id="IPR001128">
    <property type="entry name" value="Cyt_P450"/>
</dbReference>
<keyword evidence="5 14" id="KW-0812">Transmembrane</keyword>
<keyword evidence="7 14" id="KW-1133">Transmembrane helix</keyword>
<evidence type="ECO:0000313" key="16">
    <source>
        <dbReference type="Proteomes" id="UP000761534"/>
    </source>
</evidence>